<protein>
    <recommendedName>
        <fullName evidence="3">Response regulatory domain-containing protein</fullName>
    </recommendedName>
</protein>
<feature type="domain" description="Response regulatory" evidence="3">
    <location>
        <begin position="6"/>
        <end position="120"/>
    </location>
</feature>
<proteinExistence type="predicted"/>
<gene>
    <name evidence="4" type="ORF">LCGC14_2657790</name>
</gene>
<organism evidence="4">
    <name type="scientific">marine sediment metagenome</name>
    <dbReference type="NCBI Taxonomy" id="412755"/>
    <lineage>
        <taxon>unclassified sequences</taxon>
        <taxon>metagenomes</taxon>
        <taxon>ecological metagenomes</taxon>
    </lineage>
</organism>
<comment type="caution">
    <text evidence="4">The sequence shown here is derived from an EMBL/GenBank/DDBJ whole genome shotgun (WGS) entry which is preliminary data.</text>
</comment>
<dbReference type="AlphaFoldDB" id="A0A0F9C3A3"/>
<dbReference type="InterPro" id="IPR011006">
    <property type="entry name" value="CheY-like_superfamily"/>
</dbReference>
<dbReference type="Gene3D" id="3.40.50.2300">
    <property type="match status" value="1"/>
</dbReference>
<dbReference type="PROSITE" id="PS50110">
    <property type="entry name" value="RESPONSE_REGULATORY"/>
    <property type="match status" value="1"/>
</dbReference>
<dbReference type="CDD" id="cd00156">
    <property type="entry name" value="REC"/>
    <property type="match status" value="1"/>
</dbReference>
<reference evidence="4" key="1">
    <citation type="journal article" date="2015" name="Nature">
        <title>Complex archaea that bridge the gap between prokaryotes and eukaryotes.</title>
        <authorList>
            <person name="Spang A."/>
            <person name="Saw J.H."/>
            <person name="Jorgensen S.L."/>
            <person name="Zaremba-Niedzwiedzka K."/>
            <person name="Martijn J."/>
            <person name="Lind A.E."/>
            <person name="van Eijk R."/>
            <person name="Schleper C."/>
            <person name="Guy L."/>
            <person name="Ettema T.J."/>
        </authorList>
    </citation>
    <scope>NUCLEOTIDE SEQUENCE</scope>
</reference>
<dbReference type="EMBL" id="LAZR01046267">
    <property type="protein sequence ID" value="KKK96934.1"/>
    <property type="molecule type" value="Genomic_DNA"/>
</dbReference>
<evidence type="ECO:0000256" key="2">
    <source>
        <dbReference type="ARBA" id="ARBA00023012"/>
    </source>
</evidence>
<dbReference type="PANTHER" id="PTHR44591">
    <property type="entry name" value="STRESS RESPONSE REGULATOR PROTEIN 1"/>
    <property type="match status" value="1"/>
</dbReference>
<dbReference type="PANTHER" id="PTHR44591:SF14">
    <property type="entry name" value="PROTEIN PILG"/>
    <property type="match status" value="1"/>
</dbReference>
<evidence type="ECO:0000259" key="3">
    <source>
        <dbReference type="PROSITE" id="PS50110"/>
    </source>
</evidence>
<dbReference type="SMART" id="SM00448">
    <property type="entry name" value="REC"/>
    <property type="match status" value="1"/>
</dbReference>
<dbReference type="InterPro" id="IPR050595">
    <property type="entry name" value="Bact_response_regulator"/>
</dbReference>
<sequence>MLCTSRILIADDEPMFLETTAELLGYRGYECDCARDASEAAELLGRQRYDLLISDIKMPGNSNLEFINSLKKIAKGMPVILVTAYPSIESAIESIHLPVVAYLRKPVEFDELLSKVEEGLRQSEAGRKAHQAREHLASWRQTLQEADTLLQQTDEQSAAASLDAFVALNLKSVADVLSNFSRLTEDMTDDRSAQEEWALIASAQLDMAHDALIEAIGVLEQTKDSFKSKQLGRLRRKLQLLVDTWPKRTGQLVT</sequence>
<dbReference type="SUPFAM" id="SSF52172">
    <property type="entry name" value="CheY-like"/>
    <property type="match status" value="1"/>
</dbReference>
<name>A0A0F9C3A3_9ZZZZ</name>
<dbReference type="GO" id="GO:0000160">
    <property type="term" value="P:phosphorelay signal transduction system"/>
    <property type="evidence" value="ECO:0007669"/>
    <property type="project" value="UniProtKB-KW"/>
</dbReference>
<keyword evidence="2" id="KW-0902">Two-component regulatory system</keyword>
<evidence type="ECO:0000313" key="4">
    <source>
        <dbReference type="EMBL" id="KKK96934.1"/>
    </source>
</evidence>
<dbReference type="InterPro" id="IPR001789">
    <property type="entry name" value="Sig_transdc_resp-reg_receiver"/>
</dbReference>
<keyword evidence="1" id="KW-0597">Phosphoprotein</keyword>
<accession>A0A0F9C3A3</accession>
<dbReference type="Pfam" id="PF00072">
    <property type="entry name" value="Response_reg"/>
    <property type="match status" value="1"/>
</dbReference>
<evidence type="ECO:0000256" key="1">
    <source>
        <dbReference type="ARBA" id="ARBA00022553"/>
    </source>
</evidence>